<dbReference type="Pfam" id="PF17874">
    <property type="entry name" value="TPR_MalT"/>
    <property type="match status" value="1"/>
</dbReference>
<protein>
    <submittedName>
        <fullName evidence="5">LuxR family transcriptional regulator</fullName>
    </submittedName>
</protein>
<dbReference type="SUPFAM" id="SSF52540">
    <property type="entry name" value="P-loop containing nucleoside triphosphate hydrolases"/>
    <property type="match status" value="1"/>
</dbReference>
<dbReference type="Pfam" id="PF13401">
    <property type="entry name" value="AAA_22"/>
    <property type="match status" value="1"/>
</dbReference>
<dbReference type="InterPro" id="IPR049945">
    <property type="entry name" value="AAA_22"/>
</dbReference>
<dbReference type="InterPro" id="IPR041617">
    <property type="entry name" value="TPR_MalT"/>
</dbReference>
<dbReference type="SUPFAM" id="SSF46894">
    <property type="entry name" value="C-terminal effector domain of the bipartite response regulators"/>
    <property type="match status" value="1"/>
</dbReference>
<keyword evidence="3" id="KW-0804">Transcription</keyword>
<dbReference type="InterPro" id="IPR011990">
    <property type="entry name" value="TPR-like_helical_dom_sf"/>
</dbReference>
<dbReference type="PANTHER" id="PTHR44688:SF16">
    <property type="entry name" value="DNA-BINDING TRANSCRIPTIONAL ACTIVATOR DEVR_DOSR"/>
    <property type="match status" value="1"/>
</dbReference>
<reference evidence="5" key="1">
    <citation type="submission" date="2021-01" db="EMBL/GenBank/DDBJ databases">
        <title>Whole genome shotgun sequence of Virgisporangium aurantiacum NBRC 16421.</title>
        <authorList>
            <person name="Komaki H."/>
            <person name="Tamura T."/>
        </authorList>
    </citation>
    <scope>NUCLEOTIDE SEQUENCE</scope>
    <source>
        <strain evidence="5">NBRC 16421</strain>
    </source>
</reference>
<evidence type="ECO:0000313" key="6">
    <source>
        <dbReference type="Proteomes" id="UP000612585"/>
    </source>
</evidence>
<dbReference type="Pfam" id="PF00196">
    <property type="entry name" value="GerE"/>
    <property type="match status" value="1"/>
</dbReference>
<dbReference type="InterPro" id="IPR059106">
    <property type="entry name" value="WHD_MalT"/>
</dbReference>
<keyword evidence="6" id="KW-1185">Reference proteome</keyword>
<dbReference type="Gene3D" id="1.10.10.10">
    <property type="entry name" value="Winged helix-like DNA-binding domain superfamily/Winged helix DNA-binding domain"/>
    <property type="match status" value="1"/>
</dbReference>
<proteinExistence type="predicted"/>
<evidence type="ECO:0000256" key="3">
    <source>
        <dbReference type="ARBA" id="ARBA00023163"/>
    </source>
</evidence>
<dbReference type="GO" id="GO:0016887">
    <property type="term" value="F:ATP hydrolysis activity"/>
    <property type="evidence" value="ECO:0007669"/>
    <property type="project" value="InterPro"/>
</dbReference>
<sequence length="873" mass="95722">MTPQRGHAARHSRPRLTSGLVLRRRLTDHVDAGVHRPVTLVCAGPGWGKTVLVASWAATSTDRVAWLTLRPEDNDRTLFWTHVVAALRASGATGSGGLLAELEPAGGVTDAVLTQILDELDALATPVVLVLDDFDELEPGAVLDDLDELLRYPPDRLRLVLLTRTEPTVRLHLLRAAGEVTEIRTPDLTFRSDEAAALLHSRDVRLTADELSFILHQTEGWAAGLQLAAAFLRQGRRIEEFPTDHGVTDYLTREVLADLPEDVRQFLVRTSVLDEVSADLATAVTGERYSQRILEMLERANAFVHGLGSHPRWFRYHPLLRDVLRNELAVESPDLVQELHRTAARWYADQNTVIESLRHAAAARDWVYLAQQAVCWVPLMVSADRAAFVHVLQQIPGSELSTTPELLLSDALLLFNAGDYATVAARITAARKLRAEPVGREGLALDIALLTIEAAVVSRVRGDMPGLVAATTDVLGRLSATRFADLPALFQYRAIALNNKGVGLLWTGQISRADRYLWAGVTAARAAGLILVEINAIGHLALLAVLRGSLREAYEHATLAVELAERRGVRKSLQSVAGQLALALVELEHNNVAEADREFRQAVDTHRADPEAAQVLVASIVEARLFLAAADLEAARVALRQARRDADPLMVAPALDRWHRLTESEVDLASGHAETVVARYRRHTDSLLPAETVCLARAELALGNLDLAEALAGRARSASPGKLVAVWAWTVTALVADAQGHGNRSVDALASAVRIAQREGIRRPFVSLGDRRVATLLERQRWLVRDNANFVADLLAETTVTRAAPAASPDTDLSERELEVLRYLPTVLTAAEIADDLHVSVNTVKAHLRSIYRKFDVTRRREAVVWARERGLI</sequence>
<dbReference type="PROSITE" id="PS50043">
    <property type="entry name" value="HTH_LUXR_2"/>
    <property type="match status" value="1"/>
</dbReference>
<dbReference type="PANTHER" id="PTHR44688">
    <property type="entry name" value="DNA-BINDING TRANSCRIPTIONAL ACTIVATOR DEVR_DOSR"/>
    <property type="match status" value="1"/>
</dbReference>
<name>A0A8J3Z2Q4_9ACTN</name>
<dbReference type="GO" id="GO:0003677">
    <property type="term" value="F:DNA binding"/>
    <property type="evidence" value="ECO:0007669"/>
    <property type="project" value="UniProtKB-KW"/>
</dbReference>
<accession>A0A8J3Z2Q4</accession>
<evidence type="ECO:0000259" key="4">
    <source>
        <dbReference type="PROSITE" id="PS50043"/>
    </source>
</evidence>
<dbReference type="InterPro" id="IPR027417">
    <property type="entry name" value="P-loop_NTPase"/>
</dbReference>
<dbReference type="EMBL" id="BOPG01000019">
    <property type="protein sequence ID" value="GIJ55607.1"/>
    <property type="molecule type" value="Genomic_DNA"/>
</dbReference>
<gene>
    <name evidence="5" type="primary">malT</name>
    <name evidence="5" type="ORF">Vau01_031230</name>
</gene>
<dbReference type="SMART" id="SM00421">
    <property type="entry name" value="HTH_LUXR"/>
    <property type="match status" value="1"/>
</dbReference>
<evidence type="ECO:0000313" key="5">
    <source>
        <dbReference type="EMBL" id="GIJ55607.1"/>
    </source>
</evidence>
<organism evidence="5 6">
    <name type="scientific">Virgisporangium aurantiacum</name>
    <dbReference type="NCBI Taxonomy" id="175570"/>
    <lineage>
        <taxon>Bacteria</taxon>
        <taxon>Bacillati</taxon>
        <taxon>Actinomycetota</taxon>
        <taxon>Actinomycetes</taxon>
        <taxon>Micromonosporales</taxon>
        <taxon>Micromonosporaceae</taxon>
        <taxon>Virgisporangium</taxon>
    </lineage>
</organism>
<dbReference type="Gene3D" id="1.25.40.10">
    <property type="entry name" value="Tetratricopeptide repeat domain"/>
    <property type="match status" value="1"/>
</dbReference>
<dbReference type="Pfam" id="PF25873">
    <property type="entry name" value="WHD_MalT"/>
    <property type="match status" value="1"/>
</dbReference>
<dbReference type="GO" id="GO:0006355">
    <property type="term" value="P:regulation of DNA-templated transcription"/>
    <property type="evidence" value="ECO:0007669"/>
    <property type="project" value="InterPro"/>
</dbReference>
<dbReference type="Gene3D" id="3.40.50.300">
    <property type="entry name" value="P-loop containing nucleotide triphosphate hydrolases"/>
    <property type="match status" value="1"/>
</dbReference>
<evidence type="ECO:0000256" key="2">
    <source>
        <dbReference type="ARBA" id="ARBA00023125"/>
    </source>
</evidence>
<dbReference type="InterPro" id="IPR036388">
    <property type="entry name" value="WH-like_DNA-bd_sf"/>
</dbReference>
<keyword evidence="1" id="KW-0805">Transcription regulation</keyword>
<dbReference type="InterPro" id="IPR000792">
    <property type="entry name" value="Tscrpt_reg_LuxR_C"/>
</dbReference>
<dbReference type="AlphaFoldDB" id="A0A8J3Z2Q4"/>
<dbReference type="Proteomes" id="UP000612585">
    <property type="component" value="Unassembled WGS sequence"/>
</dbReference>
<feature type="domain" description="HTH luxR-type" evidence="4">
    <location>
        <begin position="806"/>
        <end position="871"/>
    </location>
</feature>
<keyword evidence="2" id="KW-0238">DNA-binding</keyword>
<dbReference type="PRINTS" id="PR00038">
    <property type="entry name" value="HTHLUXR"/>
</dbReference>
<dbReference type="RefSeq" id="WP_203992641.1">
    <property type="nucleotide sequence ID" value="NZ_BOPG01000019.1"/>
</dbReference>
<dbReference type="CDD" id="cd06170">
    <property type="entry name" value="LuxR_C_like"/>
    <property type="match status" value="1"/>
</dbReference>
<dbReference type="InterPro" id="IPR016032">
    <property type="entry name" value="Sig_transdc_resp-reg_C-effctor"/>
</dbReference>
<evidence type="ECO:0000256" key="1">
    <source>
        <dbReference type="ARBA" id="ARBA00023015"/>
    </source>
</evidence>
<comment type="caution">
    <text evidence="5">The sequence shown here is derived from an EMBL/GenBank/DDBJ whole genome shotgun (WGS) entry which is preliminary data.</text>
</comment>